<dbReference type="SUPFAM" id="SSF103473">
    <property type="entry name" value="MFS general substrate transporter"/>
    <property type="match status" value="1"/>
</dbReference>
<dbReference type="GO" id="GO:0022857">
    <property type="term" value="F:transmembrane transporter activity"/>
    <property type="evidence" value="ECO:0007669"/>
    <property type="project" value="InterPro"/>
</dbReference>
<reference evidence="9" key="1">
    <citation type="journal article" date="2014" name="Genome Announc.">
        <title>Draft genome sequence of the formaldehyde-resistant fungus Byssochlamys spectabilis No. 5 (anamorph Paecilomyces variotii No. 5) (NBRC109023).</title>
        <authorList>
            <person name="Oka T."/>
            <person name="Ekino K."/>
            <person name="Fukuda K."/>
            <person name="Nomura Y."/>
        </authorList>
    </citation>
    <scope>NUCLEOTIDE SEQUENCE [LARGE SCALE GENOMIC DNA]</scope>
    <source>
        <strain evidence="9">No. 5 / NBRC 109023</strain>
    </source>
</reference>
<dbReference type="InterPro" id="IPR020846">
    <property type="entry name" value="MFS_dom"/>
</dbReference>
<sequence length="497" mass="54661">MDTMSKDAIEAAVSSSFADSTAVEDNGTFGYTEELNKHSEQKLLRKLDLHLVPIVMLLYMLSFLDRVNIGNARLYKMTSDLSLDGNEYQVAVSIFYLTFLVLEVPSNLVLQKFTPSRYIAVLTICWGIICTLTGICQTYAQLLACRLLLGIFDAGLFPGLAIYLTMFYTKKELGLRIGYLFVSAAIAGACGGLLAYGIGHMSGIRGMEGWRWIFILEGIPTVLVGVAVPFLLPSTPDDITFLSDGEKQLLKLRKSLEAGQTASAQRFHWSDVKKAFTTMYCWVFYLAQFGCGTMLYGYSNFLPTIIDGLGGWSVAQAQALTIPCYTVGAISYIVAAYLSDRWQQRGIFVASFGVVSIIGYALLISPVASGVRYFACFVVAVGLYVVVGLPLAWLPANAPRYGMRTAATGMQLTIGTSSGIMSPFIYPTSEGPRYIKGHTITMAMVAYSSVVFIGLSLWFRYANRRRAEGKDNHCTQGLSEDENNELGHESPNFYFTC</sequence>
<feature type="transmembrane region" description="Helical" evidence="6">
    <location>
        <begin position="319"/>
        <end position="339"/>
    </location>
</feature>
<comment type="subcellular location">
    <subcellularLocation>
        <location evidence="1">Membrane</location>
        <topology evidence="1">Multi-pass membrane protein</topology>
    </subcellularLocation>
</comment>
<dbReference type="eggNOG" id="KOG2533">
    <property type="taxonomic scope" value="Eukaryota"/>
</dbReference>
<feature type="transmembrane region" description="Helical" evidence="6">
    <location>
        <begin position="438"/>
        <end position="459"/>
    </location>
</feature>
<dbReference type="FunFam" id="1.20.1250.20:FF:000013">
    <property type="entry name" value="MFS general substrate transporter"/>
    <property type="match status" value="1"/>
</dbReference>
<dbReference type="HOGENOM" id="CLU_001265_0_1_1"/>
<evidence type="ECO:0000313" key="9">
    <source>
        <dbReference type="Proteomes" id="UP000018001"/>
    </source>
</evidence>
<evidence type="ECO:0000256" key="2">
    <source>
        <dbReference type="ARBA" id="ARBA00022448"/>
    </source>
</evidence>
<keyword evidence="2" id="KW-0813">Transport</keyword>
<accession>V5G9D1</accession>
<feature type="transmembrane region" description="Helical" evidence="6">
    <location>
        <begin position="47"/>
        <end position="68"/>
    </location>
</feature>
<dbReference type="PANTHER" id="PTHR43791">
    <property type="entry name" value="PERMEASE-RELATED"/>
    <property type="match status" value="1"/>
</dbReference>
<dbReference type="Proteomes" id="UP000018001">
    <property type="component" value="Unassembled WGS sequence"/>
</dbReference>
<dbReference type="AlphaFoldDB" id="V5G9D1"/>
<feature type="transmembrane region" description="Helical" evidence="6">
    <location>
        <begin position="210"/>
        <end position="232"/>
    </location>
</feature>
<feature type="transmembrane region" description="Helical" evidence="6">
    <location>
        <begin position="346"/>
        <end position="365"/>
    </location>
</feature>
<feature type="transmembrane region" description="Helical" evidence="6">
    <location>
        <begin position="371"/>
        <end position="394"/>
    </location>
</feature>
<keyword evidence="4 6" id="KW-1133">Transmembrane helix</keyword>
<evidence type="ECO:0000256" key="3">
    <source>
        <dbReference type="ARBA" id="ARBA00022692"/>
    </source>
</evidence>
<feature type="transmembrane region" description="Helical" evidence="6">
    <location>
        <begin position="406"/>
        <end position="426"/>
    </location>
</feature>
<feature type="transmembrane region" description="Helical" evidence="6">
    <location>
        <begin position="88"/>
        <end position="106"/>
    </location>
</feature>
<name>V5G9D1_BYSSN</name>
<dbReference type="InterPro" id="IPR036259">
    <property type="entry name" value="MFS_trans_sf"/>
</dbReference>
<organism evidence="8 9">
    <name type="scientific">Byssochlamys spectabilis (strain No. 5 / NBRC 109023)</name>
    <name type="common">Paecilomyces variotii</name>
    <dbReference type="NCBI Taxonomy" id="1356009"/>
    <lineage>
        <taxon>Eukaryota</taxon>
        <taxon>Fungi</taxon>
        <taxon>Dikarya</taxon>
        <taxon>Ascomycota</taxon>
        <taxon>Pezizomycotina</taxon>
        <taxon>Eurotiomycetes</taxon>
        <taxon>Eurotiomycetidae</taxon>
        <taxon>Eurotiales</taxon>
        <taxon>Thermoascaceae</taxon>
        <taxon>Paecilomyces</taxon>
    </lineage>
</organism>
<evidence type="ECO:0000256" key="4">
    <source>
        <dbReference type="ARBA" id="ARBA00022989"/>
    </source>
</evidence>
<dbReference type="InParanoid" id="V5G9D1"/>
<feature type="domain" description="Major facilitator superfamily (MFS) profile" evidence="7">
    <location>
        <begin position="51"/>
        <end position="466"/>
    </location>
</feature>
<evidence type="ECO:0000256" key="5">
    <source>
        <dbReference type="ARBA" id="ARBA00023136"/>
    </source>
</evidence>
<keyword evidence="3 6" id="KW-0812">Transmembrane</keyword>
<keyword evidence="5 6" id="KW-0472">Membrane</keyword>
<dbReference type="Gene3D" id="1.20.1250.20">
    <property type="entry name" value="MFS general substrate transporter like domains"/>
    <property type="match status" value="2"/>
</dbReference>
<dbReference type="OrthoDB" id="2962993at2759"/>
<dbReference type="InterPro" id="IPR011701">
    <property type="entry name" value="MFS"/>
</dbReference>
<dbReference type="PROSITE" id="PS50850">
    <property type="entry name" value="MFS"/>
    <property type="match status" value="1"/>
</dbReference>
<feature type="transmembrane region" description="Helical" evidence="6">
    <location>
        <begin position="177"/>
        <end position="198"/>
    </location>
</feature>
<proteinExistence type="predicted"/>
<evidence type="ECO:0000259" key="7">
    <source>
        <dbReference type="PROSITE" id="PS50850"/>
    </source>
</evidence>
<dbReference type="Pfam" id="PF07690">
    <property type="entry name" value="MFS_1"/>
    <property type="match status" value="1"/>
</dbReference>
<dbReference type="PANTHER" id="PTHR43791:SF91">
    <property type="entry name" value="MAJOR FACILITATOR SUPERFAMILY (MFS) PROFILE DOMAIN-CONTAINING PROTEIN-RELATED"/>
    <property type="match status" value="1"/>
</dbReference>
<dbReference type="FunFam" id="1.20.1250.20:FF:000034">
    <property type="entry name" value="MFS general substrate transporter"/>
    <property type="match status" value="1"/>
</dbReference>
<comment type="caution">
    <text evidence="8">The sequence shown here is derived from an EMBL/GenBank/DDBJ whole genome shotgun (WGS) entry which is preliminary data.</text>
</comment>
<evidence type="ECO:0000256" key="6">
    <source>
        <dbReference type="SAM" id="Phobius"/>
    </source>
</evidence>
<protein>
    <submittedName>
        <fullName evidence="8">High-affinity nicotinic acid transporter</fullName>
    </submittedName>
</protein>
<evidence type="ECO:0000313" key="8">
    <source>
        <dbReference type="EMBL" id="GAD98611.1"/>
    </source>
</evidence>
<feature type="transmembrane region" description="Helical" evidence="6">
    <location>
        <begin position="146"/>
        <end position="165"/>
    </location>
</feature>
<feature type="transmembrane region" description="Helical" evidence="6">
    <location>
        <begin position="118"/>
        <end position="140"/>
    </location>
</feature>
<feature type="transmembrane region" description="Helical" evidence="6">
    <location>
        <begin position="279"/>
        <end position="299"/>
    </location>
</feature>
<evidence type="ECO:0000256" key="1">
    <source>
        <dbReference type="ARBA" id="ARBA00004141"/>
    </source>
</evidence>
<gene>
    <name evidence="8" type="ORF">PVAR5_7310</name>
</gene>
<keyword evidence="9" id="KW-1185">Reference proteome</keyword>
<dbReference type="FunCoup" id="V5G9D1">
    <property type="interactions" value="143"/>
</dbReference>
<dbReference type="EMBL" id="BAUL01000253">
    <property type="protein sequence ID" value="GAD98611.1"/>
    <property type="molecule type" value="Genomic_DNA"/>
</dbReference>
<dbReference type="GO" id="GO:0016020">
    <property type="term" value="C:membrane"/>
    <property type="evidence" value="ECO:0007669"/>
    <property type="project" value="UniProtKB-SubCell"/>
</dbReference>